<evidence type="ECO:0000256" key="2">
    <source>
        <dbReference type="SAM" id="MobiDB-lite"/>
    </source>
</evidence>
<keyword evidence="1" id="KW-0245">EGF-like domain</keyword>
<proteinExistence type="predicted"/>
<dbReference type="EMBL" id="CAIIXF020000008">
    <property type="protein sequence ID" value="CAH1791691.1"/>
    <property type="molecule type" value="Genomic_DNA"/>
</dbReference>
<evidence type="ECO:0000256" key="3">
    <source>
        <dbReference type="SAM" id="Phobius"/>
    </source>
</evidence>
<feature type="region of interest" description="Disordered" evidence="2">
    <location>
        <begin position="1"/>
        <end position="24"/>
    </location>
</feature>
<evidence type="ECO:0000313" key="5">
    <source>
        <dbReference type="EMBL" id="CAH1791691.1"/>
    </source>
</evidence>
<dbReference type="AlphaFoldDB" id="A0A8S4PFA4"/>
<evidence type="ECO:0000313" key="6">
    <source>
        <dbReference type="Proteomes" id="UP000749559"/>
    </source>
</evidence>
<name>A0A8S4PFA4_OWEFU</name>
<protein>
    <recommendedName>
        <fullName evidence="4">EGF-like domain-containing protein</fullName>
    </recommendedName>
</protein>
<feature type="region of interest" description="Disordered" evidence="2">
    <location>
        <begin position="243"/>
        <end position="263"/>
    </location>
</feature>
<dbReference type="OrthoDB" id="430340at2759"/>
<dbReference type="SUPFAM" id="SSF57196">
    <property type="entry name" value="EGF/Laminin"/>
    <property type="match status" value="2"/>
</dbReference>
<feature type="transmembrane region" description="Helical" evidence="3">
    <location>
        <begin position="169"/>
        <end position="192"/>
    </location>
</feature>
<evidence type="ECO:0000256" key="1">
    <source>
        <dbReference type="PROSITE-ProRule" id="PRU00076"/>
    </source>
</evidence>
<feature type="domain" description="EGF-like" evidence="4">
    <location>
        <begin position="80"/>
        <end position="117"/>
    </location>
</feature>
<dbReference type="Proteomes" id="UP000749559">
    <property type="component" value="Unassembled WGS sequence"/>
</dbReference>
<evidence type="ECO:0000259" key="4">
    <source>
        <dbReference type="PROSITE" id="PS50026"/>
    </source>
</evidence>
<feature type="non-terminal residue" evidence="5">
    <location>
        <position position="263"/>
    </location>
</feature>
<keyword evidence="3" id="KW-1133">Transmembrane helix</keyword>
<keyword evidence="1" id="KW-1015">Disulfide bond</keyword>
<dbReference type="CDD" id="cd00054">
    <property type="entry name" value="EGF_CA"/>
    <property type="match status" value="2"/>
</dbReference>
<gene>
    <name evidence="5" type="ORF">OFUS_LOCUS16748</name>
</gene>
<dbReference type="SMART" id="SM00181">
    <property type="entry name" value="EGF"/>
    <property type="match status" value="2"/>
</dbReference>
<sequence>MEIGLVGLPTTTPTPPLPTTTTTPISSTLTPNKITTAIAFSRLHICGKLVCENGATCKKFLGESMCDCLPGYSGNRCQYDSLSCRVLGCENGGICNTNFWGEFSCVCHPGYAGDRCQIYDFPDPFIAPTTPFIPDLPDWPDTYNGYHRIHDDDPNVQFDNESSTGKHNVLATIVGVVFFVIFLLLIVLRVYIRRKRIMAVQRNAQRVRGWLVTEFFRALIVRQTTTPEDNDILVANAEGGVEGPTPVNVNRTPTGTMPAPPAY</sequence>
<reference evidence="5" key="1">
    <citation type="submission" date="2022-03" db="EMBL/GenBank/DDBJ databases">
        <authorList>
            <person name="Martin C."/>
        </authorList>
    </citation>
    <scope>NUCLEOTIDE SEQUENCE</scope>
</reference>
<dbReference type="Pfam" id="PF00008">
    <property type="entry name" value="EGF"/>
    <property type="match status" value="1"/>
</dbReference>
<dbReference type="Gene3D" id="2.10.25.10">
    <property type="entry name" value="Laminin"/>
    <property type="match status" value="2"/>
</dbReference>
<organism evidence="5 6">
    <name type="scientific">Owenia fusiformis</name>
    <name type="common">Polychaete worm</name>
    <dbReference type="NCBI Taxonomy" id="6347"/>
    <lineage>
        <taxon>Eukaryota</taxon>
        <taxon>Metazoa</taxon>
        <taxon>Spiralia</taxon>
        <taxon>Lophotrochozoa</taxon>
        <taxon>Annelida</taxon>
        <taxon>Polychaeta</taxon>
        <taxon>Sedentaria</taxon>
        <taxon>Canalipalpata</taxon>
        <taxon>Sabellida</taxon>
        <taxon>Oweniida</taxon>
        <taxon>Oweniidae</taxon>
        <taxon>Owenia</taxon>
    </lineage>
</organism>
<dbReference type="PANTHER" id="PTHR24044">
    <property type="entry name" value="NOTCH LIGAND FAMILY MEMBER"/>
    <property type="match status" value="1"/>
</dbReference>
<dbReference type="InterPro" id="IPR050906">
    <property type="entry name" value="Notch_signaling"/>
</dbReference>
<comment type="caution">
    <text evidence="5">The sequence shown here is derived from an EMBL/GenBank/DDBJ whole genome shotgun (WGS) entry which is preliminary data.</text>
</comment>
<comment type="caution">
    <text evidence="1">Lacks conserved residue(s) required for the propagation of feature annotation.</text>
</comment>
<dbReference type="PROSITE" id="PS50026">
    <property type="entry name" value="EGF_3"/>
    <property type="match status" value="2"/>
</dbReference>
<dbReference type="InterPro" id="IPR000742">
    <property type="entry name" value="EGF"/>
</dbReference>
<feature type="domain" description="EGF-like" evidence="4">
    <location>
        <begin position="42"/>
        <end position="78"/>
    </location>
</feature>
<keyword evidence="3" id="KW-0812">Transmembrane</keyword>
<dbReference type="PROSITE" id="PS01186">
    <property type="entry name" value="EGF_2"/>
    <property type="match status" value="2"/>
</dbReference>
<keyword evidence="3" id="KW-0472">Membrane</keyword>
<feature type="disulfide bond" evidence="1">
    <location>
        <begin position="68"/>
        <end position="77"/>
    </location>
</feature>
<dbReference type="PROSITE" id="PS00022">
    <property type="entry name" value="EGF_1"/>
    <property type="match status" value="2"/>
</dbReference>
<keyword evidence="6" id="KW-1185">Reference proteome</keyword>
<feature type="disulfide bond" evidence="1">
    <location>
        <begin position="107"/>
        <end position="116"/>
    </location>
</feature>
<accession>A0A8S4PFA4</accession>